<keyword evidence="2" id="KW-0472">Membrane</keyword>
<organism evidence="3 5">
    <name type="scientific">Corynebacterium flavescens</name>
    <dbReference type="NCBI Taxonomy" id="28028"/>
    <lineage>
        <taxon>Bacteria</taxon>
        <taxon>Bacillati</taxon>
        <taxon>Actinomycetota</taxon>
        <taxon>Actinomycetes</taxon>
        <taxon>Mycobacteriales</taxon>
        <taxon>Corynebacteriaceae</taxon>
        <taxon>Corynebacterium</taxon>
    </lineage>
</organism>
<reference evidence="4 6" key="2">
    <citation type="submission" date="2019-06" db="EMBL/GenBank/DDBJ databases">
        <title>Whole genome shotgun sequence of Corynebacterium flavescens NBRC 14136.</title>
        <authorList>
            <person name="Hosoyama A."/>
            <person name="Uohara A."/>
            <person name="Ohji S."/>
            <person name="Ichikawa N."/>
        </authorList>
    </citation>
    <scope>NUCLEOTIDE SEQUENCE [LARGE SCALE GENOMIC DNA]</scope>
    <source>
        <strain evidence="4 6">NBRC 14136</strain>
    </source>
</reference>
<evidence type="ECO:0000313" key="5">
    <source>
        <dbReference type="Proteomes" id="UP000185479"/>
    </source>
</evidence>
<feature type="compositionally biased region" description="Acidic residues" evidence="1">
    <location>
        <begin position="976"/>
        <end position="988"/>
    </location>
</feature>
<dbReference type="KEGG" id="cfc:CFLV_01080"/>
<gene>
    <name evidence="4" type="ORF">CFL01nite_20240</name>
    <name evidence="3" type="ORF">CFLV_01080</name>
</gene>
<name>A0A1L7CJ99_CORFL</name>
<dbReference type="EMBL" id="CP009246">
    <property type="protein sequence ID" value="APT85932.1"/>
    <property type="molecule type" value="Genomic_DNA"/>
</dbReference>
<protein>
    <submittedName>
        <fullName evidence="3">Uncharacterized protein</fullName>
    </submittedName>
</protein>
<feature type="transmembrane region" description="Helical" evidence="2">
    <location>
        <begin position="544"/>
        <end position="561"/>
    </location>
</feature>
<dbReference type="AlphaFoldDB" id="A0A1L7CJ99"/>
<evidence type="ECO:0000256" key="2">
    <source>
        <dbReference type="SAM" id="Phobius"/>
    </source>
</evidence>
<reference evidence="3 5" key="1">
    <citation type="submission" date="2014-08" db="EMBL/GenBank/DDBJ databases">
        <title>Complete genome sequence of Corynebacterium flavescens OJ8(T)(=DSM 20296(T)), isolated from cheese.</title>
        <authorList>
            <person name="Ruckert C."/>
            <person name="Albersmeier A."/>
            <person name="Winkler A."/>
            <person name="Kalinowski J."/>
        </authorList>
    </citation>
    <scope>NUCLEOTIDE SEQUENCE [LARGE SCALE GENOMIC DNA]</scope>
    <source>
        <strain evidence="3 5">OJ8</strain>
    </source>
</reference>
<sequence>MSNVVFLAHGIVAGQIRSRLFDLRSVGLLEDFLWIDYAHDPADEVVRTFSADSSPRIVGLDAALRPLDNGAILVLIDPLDPDSPVDAEALNNWVNSIDNSLVQGGTNQRLRIMLPSLPLRDVPAGQLNGWSNFALSPEDSDTPGSPLRAINREEGDFGLAEYAAPSLASVMGLWRDMDEAPIAQDGRVIETGDLSTFRLVRAYHRTIDATNVEEEVKQSVFDLNAALPRPQLNNNSYAVHHSNPDALTTFYADGFLNNHAAELVSRKAPLETLATQKVKGWEALRQNLALYWATVIGKPQDWVNAQKGAASSRAAGLIQRMLYGENSSIEVTVGEHSGRSRGVASIAQLRQQNRENRERAQQAGLSTGDDPQLAQTWHAYQEYSLALVDGISGLDNFALERDSQNNVFIVQRGWQAIADTGFTFNGEHPLLLKTAGQSDPRAFDVLPFDPRGAGQYEQELDFVYQQTRRREIAQKQNEFSNWRRNFSTTFGWKVGERLNRKLNDALEENGHLAQTARDIEAQRNQLAERDFNAENRRLTTALRWMWAILFVVLVLVSYFCAAHYRPGIRIWESMPTYDWRWLILGYVIAVGGFFLTSWFTFTKAQRELYDYVRNRELLERNEKIALDNLALSFGDVDRVTKAYEQFLSWSSLLGRAIAAPFGSQMVRAEQLRIPESGLPRNTSIGRAVVSPPDVGAMAREIRVAVFPRRWAHDALENLFVDVSSAVNRSKPGFPVGQLNDLYALPGRGSQSQLDQLVKCLDRPDVLARDLKPQRWRAALAVPSINQKVRSLLHTVQFREGSDLRTLPTEEFLARMSQDAKARQAFSNASLTAAGVNAGGTSIDGSHTRIVEVDNQAATNSQLSRSLTVVQYGNTVSLAYLQPDEGRAQDTGSAAAAEFSAPAGATVPTAPSAAEDSLSFLDSLDDIDHMESFDQVPPAPVSEPSGNPFLDGAPAVNPSDTSGSSDPAGFSRPADPADPEDLSDLDETF</sequence>
<evidence type="ECO:0000313" key="3">
    <source>
        <dbReference type="EMBL" id="APT85932.1"/>
    </source>
</evidence>
<feature type="transmembrane region" description="Helical" evidence="2">
    <location>
        <begin position="581"/>
        <end position="601"/>
    </location>
</feature>
<dbReference type="Proteomes" id="UP000315353">
    <property type="component" value="Unassembled WGS sequence"/>
</dbReference>
<proteinExistence type="predicted"/>
<feature type="region of interest" description="Disordered" evidence="1">
    <location>
        <begin position="930"/>
        <end position="988"/>
    </location>
</feature>
<evidence type="ECO:0000313" key="6">
    <source>
        <dbReference type="Proteomes" id="UP000315353"/>
    </source>
</evidence>
<dbReference type="OrthoDB" id="4427856at2"/>
<evidence type="ECO:0000256" key="1">
    <source>
        <dbReference type="SAM" id="MobiDB-lite"/>
    </source>
</evidence>
<accession>A0A1L7CJ99</accession>
<dbReference type="GeneID" id="82879316"/>
<keyword evidence="5" id="KW-1185">Reference proteome</keyword>
<keyword evidence="2" id="KW-0812">Transmembrane</keyword>
<dbReference type="RefSeq" id="WP_075728931.1">
    <property type="nucleotide sequence ID" value="NZ_BJNB01000038.1"/>
</dbReference>
<dbReference type="Proteomes" id="UP000185479">
    <property type="component" value="Chromosome"/>
</dbReference>
<keyword evidence="2" id="KW-1133">Transmembrane helix</keyword>
<evidence type="ECO:0000313" key="4">
    <source>
        <dbReference type="EMBL" id="GEB98529.1"/>
    </source>
</evidence>
<dbReference type="EMBL" id="BJNB01000038">
    <property type="protein sequence ID" value="GEB98529.1"/>
    <property type="molecule type" value="Genomic_DNA"/>
</dbReference>